<evidence type="ECO:0000259" key="2">
    <source>
        <dbReference type="Pfam" id="PF00582"/>
    </source>
</evidence>
<feature type="domain" description="UspA" evidence="2">
    <location>
        <begin position="155"/>
        <end position="290"/>
    </location>
</feature>
<name>A0A917ZSU9_9ACTN</name>
<dbReference type="InterPro" id="IPR014729">
    <property type="entry name" value="Rossmann-like_a/b/a_fold"/>
</dbReference>
<dbReference type="PRINTS" id="PR01438">
    <property type="entry name" value="UNVRSLSTRESS"/>
</dbReference>
<dbReference type="SUPFAM" id="SSF52402">
    <property type="entry name" value="Adenine nucleotide alpha hydrolases-like"/>
    <property type="match status" value="2"/>
</dbReference>
<comment type="similarity">
    <text evidence="1">Belongs to the universal stress protein A family.</text>
</comment>
<dbReference type="PANTHER" id="PTHR46268:SF6">
    <property type="entry name" value="UNIVERSAL STRESS PROTEIN UP12"/>
    <property type="match status" value="1"/>
</dbReference>
<proteinExistence type="inferred from homology"/>
<dbReference type="Pfam" id="PF00582">
    <property type="entry name" value="Usp"/>
    <property type="match status" value="2"/>
</dbReference>
<reference evidence="3" key="1">
    <citation type="journal article" date="2014" name="Int. J. Syst. Evol. Microbiol.">
        <title>Complete genome sequence of Corynebacterium casei LMG S-19264T (=DSM 44701T), isolated from a smear-ripened cheese.</title>
        <authorList>
            <consortium name="US DOE Joint Genome Institute (JGI-PGF)"/>
            <person name="Walter F."/>
            <person name="Albersmeier A."/>
            <person name="Kalinowski J."/>
            <person name="Ruckert C."/>
        </authorList>
    </citation>
    <scope>NUCLEOTIDE SEQUENCE</scope>
    <source>
        <strain evidence="3">CGMCC 4.7201</strain>
    </source>
</reference>
<dbReference type="Gene3D" id="3.40.50.620">
    <property type="entry name" value="HUPs"/>
    <property type="match status" value="2"/>
</dbReference>
<accession>A0A917ZSU9</accession>
<evidence type="ECO:0000256" key="1">
    <source>
        <dbReference type="ARBA" id="ARBA00008791"/>
    </source>
</evidence>
<dbReference type="InterPro" id="IPR006015">
    <property type="entry name" value="Universal_stress_UspA"/>
</dbReference>
<evidence type="ECO:0000313" key="4">
    <source>
        <dbReference type="Proteomes" id="UP000641932"/>
    </source>
</evidence>
<dbReference type="EMBL" id="BMMS01000017">
    <property type="protein sequence ID" value="GGO92093.1"/>
    <property type="molecule type" value="Genomic_DNA"/>
</dbReference>
<dbReference type="RefSeq" id="WP_189133233.1">
    <property type="nucleotide sequence ID" value="NZ_BMMS01000017.1"/>
</dbReference>
<evidence type="ECO:0000313" key="3">
    <source>
        <dbReference type="EMBL" id="GGO92093.1"/>
    </source>
</evidence>
<gene>
    <name evidence="3" type="ORF">GCM10012280_41490</name>
</gene>
<organism evidence="3 4">
    <name type="scientific">Wenjunlia tyrosinilytica</name>
    <dbReference type="NCBI Taxonomy" id="1544741"/>
    <lineage>
        <taxon>Bacteria</taxon>
        <taxon>Bacillati</taxon>
        <taxon>Actinomycetota</taxon>
        <taxon>Actinomycetes</taxon>
        <taxon>Kitasatosporales</taxon>
        <taxon>Streptomycetaceae</taxon>
        <taxon>Wenjunlia</taxon>
    </lineage>
</organism>
<dbReference type="PANTHER" id="PTHR46268">
    <property type="entry name" value="STRESS RESPONSE PROTEIN NHAX"/>
    <property type="match status" value="1"/>
</dbReference>
<sequence>MNGDVVVGIDGSWASCRAAQWAAEEAARQGQALRVVHSSPLPVRTVPAPQLPSPRQDGEELMLRRMVSDLSLSHPGLKILDTRHWDSPAAALLDEAESAGLLVLGARGIGGFPGLLVGSVALRLAGHARCPVVVTPASRPADAGGGTAAASPGEVVLGIDARDPADAVVEFAFDAARRRGVPLRAVHAWSLPAAFAPPPALEIPESDRATCEDLEVQLLSDALRRGRRDNPDVRVVLDVVLFNPAKAVVNASTHAGLLVLGRAEGAGSDHPGPVAHAALHHAPCPVAIVPHG</sequence>
<dbReference type="Proteomes" id="UP000641932">
    <property type="component" value="Unassembled WGS sequence"/>
</dbReference>
<dbReference type="InterPro" id="IPR006016">
    <property type="entry name" value="UspA"/>
</dbReference>
<dbReference type="AlphaFoldDB" id="A0A917ZSU9"/>
<protein>
    <submittedName>
        <fullName evidence="3">Universal stress protein</fullName>
    </submittedName>
</protein>
<keyword evidence="4" id="KW-1185">Reference proteome</keyword>
<comment type="caution">
    <text evidence="3">The sequence shown here is derived from an EMBL/GenBank/DDBJ whole genome shotgun (WGS) entry which is preliminary data.</text>
</comment>
<reference evidence="3" key="2">
    <citation type="submission" date="2020-09" db="EMBL/GenBank/DDBJ databases">
        <authorList>
            <person name="Sun Q."/>
            <person name="Zhou Y."/>
        </authorList>
    </citation>
    <scope>NUCLEOTIDE SEQUENCE</scope>
    <source>
        <strain evidence="3">CGMCC 4.7201</strain>
    </source>
</reference>
<feature type="domain" description="UspA" evidence="2">
    <location>
        <begin position="1"/>
        <end position="136"/>
    </location>
</feature>